<keyword evidence="1" id="KW-0677">Repeat</keyword>
<accession>B2X2D9</accession>
<reference evidence="3" key="1">
    <citation type="journal article" date="2008" name="Genome Res.">
        <title>Extensive variation between inbred mouse strains due to endogenous L1 retrotransposition.</title>
        <authorList>
            <person name="Akagi K."/>
            <person name="Li J."/>
            <person name="Stephens R.M."/>
            <person name="Volfovsky N."/>
            <person name="Symer D.E."/>
        </authorList>
    </citation>
    <scope>NUCLEOTIDE SEQUENCE</scope>
    <source>
        <tissue evidence="3">Testis</tissue>
    </source>
</reference>
<evidence type="ECO:0000256" key="2">
    <source>
        <dbReference type="ARBA" id="ARBA00022803"/>
    </source>
</evidence>
<dbReference type="PANTHER" id="PTHR15704">
    <property type="entry name" value="SUPERKILLER 3 PROTEIN-RELATED"/>
    <property type="match status" value="1"/>
</dbReference>
<sequence>MSSTIIVRYAFKSRSRFSGGVGGPGRGKKWEYWVLMMVARTWHRLIKTRQEDGADRQELYELWRKLSQLLAENIEDQNNETQQMLLTAFENALDLADNIPSEDHQVLYRNFIQCLSKFPHETTKLKKACEEMIAIYPTVQYPLEVICLYLIDSGSLTSEGHQYCCKLVEMNSKSGPGLIGLGIIALQDKKYEDAVRHLTEALKTIDNFGASGGNLHQKNLCLRLKAEALLKLSDGASSEEAVRTLDQVSDVDNTPGLLVLQGLACLNTGAVDKATKIMEDLVTSYPDLAEAHALEGRVHFTKKDYVQAEEFPKST</sequence>
<dbReference type="Gene3D" id="1.25.40.10">
    <property type="entry name" value="Tetratricopeptide repeat domain"/>
    <property type="match status" value="1"/>
</dbReference>
<dbReference type="SUPFAM" id="SSF48452">
    <property type="entry name" value="TPR-like"/>
    <property type="match status" value="1"/>
</dbReference>
<keyword evidence="2" id="KW-0802">TPR repeat</keyword>
<organism evidence="3">
    <name type="scientific">Mus musculus</name>
    <name type="common">Mouse</name>
    <dbReference type="NCBI Taxonomy" id="10090"/>
    <lineage>
        <taxon>Eukaryota</taxon>
        <taxon>Metazoa</taxon>
        <taxon>Chordata</taxon>
        <taxon>Craniata</taxon>
        <taxon>Vertebrata</taxon>
        <taxon>Euteleostomi</taxon>
        <taxon>Mammalia</taxon>
        <taxon>Eutheria</taxon>
        <taxon>Euarchontoglires</taxon>
        <taxon>Glires</taxon>
        <taxon>Rodentia</taxon>
        <taxon>Myomorpha</taxon>
        <taxon>Muroidea</taxon>
        <taxon>Muridae</taxon>
        <taxon>Murinae</taxon>
        <taxon>Mus</taxon>
        <taxon>Mus</taxon>
    </lineage>
</organism>
<evidence type="ECO:0000256" key="1">
    <source>
        <dbReference type="ARBA" id="ARBA00022737"/>
    </source>
</evidence>
<dbReference type="GO" id="GO:0055087">
    <property type="term" value="C:Ski complex"/>
    <property type="evidence" value="ECO:0007669"/>
    <property type="project" value="InterPro"/>
</dbReference>
<dbReference type="PeptideAtlas" id="B2X2D9"/>
<dbReference type="InterPro" id="IPR011990">
    <property type="entry name" value="TPR-like_helical_dom_sf"/>
</dbReference>
<dbReference type="AlphaFoldDB" id="B2X2D9"/>
<dbReference type="GO" id="GO:0006401">
    <property type="term" value="P:RNA catabolic process"/>
    <property type="evidence" value="ECO:0007669"/>
    <property type="project" value="InterPro"/>
</dbReference>
<proteinExistence type="evidence at transcript level"/>
<name>B2X2D9_MOUSE</name>
<evidence type="ECO:0000313" key="3">
    <source>
        <dbReference type="EMBL" id="ABV44382.1"/>
    </source>
</evidence>
<dbReference type="EMBL" id="EF591876">
    <property type="protein sequence ID" value="ABV44382.1"/>
    <property type="molecule type" value="mRNA"/>
</dbReference>
<dbReference type="PANTHER" id="PTHR15704:SF7">
    <property type="entry name" value="SUPERKILLER COMPLEX PROTEIN 3"/>
    <property type="match status" value="1"/>
</dbReference>
<dbReference type="InterPro" id="IPR039226">
    <property type="entry name" value="Ski3/TTC37"/>
</dbReference>
<protein>
    <submittedName>
        <fullName evidence="3">ASL1/AK129128 fusion</fullName>
    </submittedName>
</protein>